<proteinExistence type="predicted"/>
<sequence>MKYIKNDLVTTLINQKVNYKLKLVKLFLAISILSWGVLGYTTKQWAFFIPSRPACEPEEEEREKKGQQEECRATGPTRGGSIITALIPEIPSYLTDAETEDSPRGQLTYKASPTFWLYTFSPEDKPILLEFKIRDLSSQKIYEKTIRIEQTPIFGIISFALPKDLLELKVNGIYQWQLSIDGQEEKIEGYLQRKPLPSQLNGQLSPEQRIEWYAENGIWYDLLTELAQLRLQDPNNSQLKEQWDTLLEDSDVDLGYLKQQPLLDCCSVSEAN</sequence>
<feature type="transmembrane region" description="Helical" evidence="1">
    <location>
        <begin position="21"/>
        <end position="41"/>
    </location>
</feature>
<reference evidence="2 3" key="2">
    <citation type="submission" date="2013-09" db="EMBL/GenBank/DDBJ databases">
        <title>Whole genome comparison of six Crocosphaera watsonii strains with differing phenotypes.</title>
        <authorList>
            <person name="Bench S.R."/>
            <person name="Heller P."/>
            <person name="Frank I."/>
            <person name="Arciniega M."/>
            <person name="Shilova I.N."/>
            <person name="Zehr J.P."/>
        </authorList>
    </citation>
    <scope>NUCLEOTIDE SEQUENCE [LARGE SCALE GENOMIC DNA]</scope>
    <source>
        <strain evidence="2 3">WH 0402</strain>
    </source>
</reference>
<keyword evidence="1" id="KW-0812">Transmembrane</keyword>
<gene>
    <name evidence="2" type="ORF">CWATWH0402_3458</name>
</gene>
<evidence type="ECO:0000313" key="2">
    <source>
        <dbReference type="EMBL" id="CCQ69685.1"/>
    </source>
</evidence>
<comment type="caution">
    <text evidence="2">The sequence shown here is derived from an EMBL/GenBank/DDBJ whole genome shotgun (WGS) entry which is preliminary data.</text>
</comment>
<evidence type="ECO:0008006" key="4">
    <source>
        <dbReference type="Google" id="ProtNLM"/>
    </source>
</evidence>
<name>T2JWU7_CROWT</name>
<keyword evidence="1" id="KW-0472">Membrane</keyword>
<organism evidence="2 3">
    <name type="scientific">Crocosphaera watsonii WH 0402</name>
    <dbReference type="NCBI Taxonomy" id="1284629"/>
    <lineage>
        <taxon>Bacteria</taxon>
        <taxon>Bacillati</taxon>
        <taxon>Cyanobacteriota</taxon>
        <taxon>Cyanophyceae</taxon>
        <taxon>Oscillatoriophycideae</taxon>
        <taxon>Chroococcales</taxon>
        <taxon>Aphanothecaceae</taxon>
        <taxon>Crocosphaera</taxon>
    </lineage>
</organism>
<reference evidence="2 3" key="1">
    <citation type="submission" date="2013-01" db="EMBL/GenBank/DDBJ databases">
        <authorList>
            <person name="Bench S."/>
        </authorList>
    </citation>
    <scope>NUCLEOTIDE SEQUENCE [LARGE SCALE GENOMIC DNA]</scope>
    <source>
        <strain evidence="2 3">WH 0402</strain>
    </source>
</reference>
<evidence type="ECO:0000256" key="1">
    <source>
        <dbReference type="SAM" id="Phobius"/>
    </source>
</evidence>
<keyword evidence="1" id="KW-1133">Transmembrane helix</keyword>
<protein>
    <recommendedName>
        <fullName evidence="4">DUF928 domain-containing protein</fullName>
    </recommendedName>
</protein>
<accession>T2JWU7</accession>
<evidence type="ECO:0000313" key="3">
    <source>
        <dbReference type="Proteomes" id="UP000018130"/>
    </source>
</evidence>
<dbReference type="Pfam" id="PF06051">
    <property type="entry name" value="DUF928"/>
    <property type="match status" value="1"/>
</dbReference>
<dbReference type="InterPro" id="IPR010328">
    <property type="entry name" value="DUF928"/>
</dbReference>
<dbReference type="RefSeq" id="WP_048327095.1">
    <property type="nucleotide sequence ID" value="NZ_CAQN01001018.1"/>
</dbReference>
<dbReference type="EMBL" id="CAQN01001018">
    <property type="protein sequence ID" value="CCQ69685.1"/>
    <property type="molecule type" value="Genomic_DNA"/>
</dbReference>
<dbReference type="AlphaFoldDB" id="T2JWU7"/>
<dbReference type="Proteomes" id="UP000018130">
    <property type="component" value="Unassembled WGS sequence"/>
</dbReference>